<comment type="caution">
    <text evidence="2">The sequence shown here is derived from an EMBL/GenBank/DDBJ whole genome shotgun (WGS) entry which is preliminary data.</text>
</comment>
<dbReference type="Gene3D" id="3.90.1300.10">
    <property type="entry name" value="Amidase signature (AS) domain"/>
    <property type="match status" value="1"/>
</dbReference>
<dbReference type="Proteomes" id="UP000778970">
    <property type="component" value="Unassembled WGS sequence"/>
</dbReference>
<keyword evidence="3" id="KW-1185">Reference proteome</keyword>
<evidence type="ECO:0000313" key="3">
    <source>
        <dbReference type="Proteomes" id="UP000778970"/>
    </source>
</evidence>
<dbReference type="RefSeq" id="WP_027287604.1">
    <property type="nucleotide sequence ID" value="NZ_NRRE01000008.1"/>
</dbReference>
<sequence length="458" mass="47234">MPEAATDLAAAMRALAEQHLSASDLAEQAIAAHDPALNAYAAWTPETTRAQAAAADAARQAGATTGPLMGVPVSLKDIYAAAGWRTYAGSPKALPAEPWERDGPLVAKLRRQLATITGKTNTVEFAFSGLGTNPHWGTPRNPWNRARVAGGSSSGAAVSVREGSALLALGTDTAGSIRVPAAMNGLAGLKMGAGQWPTEGIVPLSHLLDTPGLIARTAQDLAIGYGALNGDAPGAAPMARPDLTGVRLCVPAQVVWDDTAPGIAEAVESALRELEAAGAKLLRRDVPEVLAAVEVFRTTNLAGPDLYRLLSTELTGWLDTVDPSIRQRLDKATDVPAWQWLAARARVAELSRAAAERLRDCDALVAPTVALTPPEIDAVQAPDAFARANGFALRNTAVGNYLTMAGVTLPAGLDAAGMPVGLQLLGQPGGEAGLLALAQTVERVLGTSDQRLGTPPAA</sequence>
<name>A0A934QFD9_9PROT</name>
<protein>
    <submittedName>
        <fullName evidence="2">Amidase</fullName>
    </submittedName>
</protein>
<dbReference type="GO" id="GO:0003824">
    <property type="term" value="F:catalytic activity"/>
    <property type="evidence" value="ECO:0007669"/>
    <property type="project" value="InterPro"/>
</dbReference>
<feature type="domain" description="Amidase" evidence="1">
    <location>
        <begin position="29"/>
        <end position="435"/>
    </location>
</feature>
<dbReference type="EMBL" id="NRRE01000008">
    <property type="protein sequence ID" value="MBK1695899.1"/>
    <property type="molecule type" value="Genomic_DNA"/>
</dbReference>
<reference evidence="2" key="2">
    <citation type="journal article" date="2020" name="Microorganisms">
        <title>Osmotic Adaptation and Compatible Solute Biosynthesis of Phototrophic Bacteria as Revealed from Genome Analyses.</title>
        <authorList>
            <person name="Imhoff J.F."/>
            <person name="Rahn T."/>
            <person name="Kunzel S."/>
            <person name="Keller A."/>
            <person name="Neulinger S.C."/>
        </authorList>
    </citation>
    <scope>NUCLEOTIDE SEQUENCE</scope>
    <source>
        <strain evidence="2">DSM 9154</strain>
    </source>
</reference>
<dbReference type="PANTHER" id="PTHR11895:SF176">
    <property type="entry name" value="AMIDASE AMID-RELATED"/>
    <property type="match status" value="1"/>
</dbReference>
<dbReference type="InterPro" id="IPR000120">
    <property type="entry name" value="Amidase"/>
</dbReference>
<accession>A0A934QFD9</accession>
<dbReference type="PANTHER" id="PTHR11895">
    <property type="entry name" value="TRANSAMIDASE"/>
    <property type="match status" value="1"/>
</dbReference>
<dbReference type="Pfam" id="PF01425">
    <property type="entry name" value="Amidase"/>
    <property type="match status" value="1"/>
</dbReference>
<evidence type="ECO:0000259" key="1">
    <source>
        <dbReference type="Pfam" id="PF01425"/>
    </source>
</evidence>
<evidence type="ECO:0000313" key="2">
    <source>
        <dbReference type="EMBL" id="MBK1695899.1"/>
    </source>
</evidence>
<gene>
    <name evidence="2" type="ORF">CKO21_01385</name>
</gene>
<dbReference type="InterPro" id="IPR023631">
    <property type="entry name" value="Amidase_dom"/>
</dbReference>
<organism evidence="2 3">
    <name type="scientific">Rhodovibrio salinarum</name>
    <dbReference type="NCBI Taxonomy" id="1087"/>
    <lineage>
        <taxon>Bacteria</taxon>
        <taxon>Pseudomonadati</taxon>
        <taxon>Pseudomonadota</taxon>
        <taxon>Alphaproteobacteria</taxon>
        <taxon>Rhodospirillales</taxon>
        <taxon>Rhodovibrionaceae</taxon>
        <taxon>Rhodovibrio</taxon>
    </lineage>
</organism>
<proteinExistence type="predicted"/>
<dbReference type="SUPFAM" id="SSF75304">
    <property type="entry name" value="Amidase signature (AS) enzymes"/>
    <property type="match status" value="1"/>
</dbReference>
<dbReference type="InterPro" id="IPR036928">
    <property type="entry name" value="AS_sf"/>
</dbReference>
<dbReference type="AlphaFoldDB" id="A0A934QFD9"/>
<reference evidence="2" key="1">
    <citation type="submission" date="2017-08" db="EMBL/GenBank/DDBJ databases">
        <authorList>
            <person name="Imhoff J.F."/>
            <person name="Rahn T."/>
            <person name="Kuenzel S."/>
            <person name="Neulinger S.C."/>
        </authorList>
    </citation>
    <scope>NUCLEOTIDE SEQUENCE</scope>
    <source>
        <strain evidence="2">DSM 9154</strain>
    </source>
</reference>